<dbReference type="Proteomes" id="UP000030745">
    <property type="component" value="Unassembled WGS sequence"/>
</dbReference>
<sequence>MCSTRNFDDNPITTISNVSLSTLRYIIVRVAYTCNMSQVFNYSGLSGCKITTFLVDPDTYTVLLNVNKTVRLHNNDLAPTIDVSATCKAPNSIKPVMQGAYSATR</sequence>
<reference evidence="1 2" key="1">
    <citation type="journal article" date="2013" name="PLoS Genet.">
        <title>Distinctive expansion of potential virulence genes in the genome of the oomycete fish pathogen Saprolegnia parasitica.</title>
        <authorList>
            <person name="Jiang R.H."/>
            <person name="de Bruijn I."/>
            <person name="Haas B.J."/>
            <person name="Belmonte R."/>
            <person name="Lobach L."/>
            <person name="Christie J."/>
            <person name="van den Ackerveken G."/>
            <person name="Bottin A."/>
            <person name="Bulone V."/>
            <person name="Diaz-Moreno S.M."/>
            <person name="Dumas B."/>
            <person name="Fan L."/>
            <person name="Gaulin E."/>
            <person name="Govers F."/>
            <person name="Grenville-Briggs L.J."/>
            <person name="Horner N.R."/>
            <person name="Levin J.Z."/>
            <person name="Mammella M."/>
            <person name="Meijer H.J."/>
            <person name="Morris P."/>
            <person name="Nusbaum C."/>
            <person name="Oome S."/>
            <person name="Phillips A.J."/>
            <person name="van Rooyen D."/>
            <person name="Rzeszutek E."/>
            <person name="Saraiva M."/>
            <person name="Secombes C.J."/>
            <person name="Seidl M.F."/>
            <person name="Snel B."/>
            <person name="Stassen J.H."/>
            <person name="Sykes S."/>
            <person name="Tripathy S."/>
            <person name="van den Berg H."/>
            <person name="Vega-Arreguin J.C."/>
            <person name="Wawra S."/>
            <person name="Young S.K."/>
            <person name="Zeng Q."/>
            <person name="Dieguez-Uribeondo J."/>
            <person name="Russ C."/>
            <person name="Tyler B.M."/>
            <person name="van West P."/>
        </authorList>
    </citation>
    <scope>NUCLEOTIDE SEQUENCE [LARGE SCALE GENOMIC DNA]</scope>
    <source>
        <strain evidence="1 2">CBS 223.65</strain>
    </source>
</reference>
<dbReference type="RefSeq" id="XP_012199768.1">
    <property type="nucleotide sequence ID" value="XM_012344378.1"/>
</dbReference>
<dbReference type="EMBL" id="KK583205">
    <property type="protein sequence ID" value="KDO29712.1"/>
    <property type="molecule type" value="Genomic_DNA"/>
</dbReference>
<protein>
    <submittedName>
        <fullName evidence="1">Uncharacterized protein</fullName>
    </submittedName>
</protein>
<dbReference type="VEuPathDB" id="FungiDB:SPRG_05663"/>
<name>A0A067CSG3_SAPPC</name>
<keyword evidence="2" id="KW-1185">Reference proteome</keyword>
<accession>A0A067CSG3</accession>
<organism evidence="1 2">
    <name type="scientific">Saprolegnia parasitica (strain CBS 223.65)</name>
    <dbReference type="NCBI Taxonomy" id="695850"/>
    <lineage>
        <taxon>Eukaryota</taxon>
        <taxon>Sar</taxon>
        <taxon>Stramenopiles</taxon>
        <taxon>Oomycota</taxon>
        <taxon>Saprolegniomycetes</taxon>
        <taxon>Saprolegniales</taxon>
        <taxon>Saprolegniaceae</taxon>
        <taxon>Saprolegnia</taxon>
    </lineage>
</organism>
<gene>
    <name evidence="1" type="ORF">SPRG_05663</name>
</gene>
<dbReference type="GeneID" id="24128051"/>
<dbReference type="AlphaFoldDB" id="A0A067CSG3"/>
<dbReference type="KEGG" id="spar:SPRG_05663"/>
<evidence type="ECO:0000313" key="2">
    <source>
        <dbReference type="Proteomes" id="UP000030745"/>
    </source>
</evidence>
<proteinExistence type="predicted"/>
<evidence type="ECO:0000313" key="1">
    <source>
        <dbReference type="EMBL" id="KDO29712.1"/>
    </source>
</evidence>